<name>A0A8S9V857_PHYIN</name>
<evidence type="ECO:0000313" key="1">
    <source>
        <dbReference type="EMBL" id="KAF4149061.1"/>
    </source>
</evidence>
<evidence type="ECO:0000313" key="2">
    <source>
        <dbReference type="Proteomes" id="UP000704712"/>
    </source>
</evidence>
<reference evidence="1" key="1">
    <citation type="submission" date="2020-03" db="EMBL/GenBank/DDBJ databases">
        <title>Hybrid Assembly of Korean Phytophthora infestans isolates.</title>
        <authorList>
            <person name="Prokchorchik M."/>
            <person name="Lee Y."/>
            <person name="Seo J."/>
            <person name="Cho J.-H."/>
            <person name="Park Y.-E."/>
            <person name="Jang D.-C."/>
            <person name="Im J.-S."/>
            <person name="Choi J.-G."/>
            <person name="Park H.-J."/>
            <person name="Lee G.-B."/>
            <person name="Lee Y.-G."/>
            <person name="Hong S.-Y."/>
            <person name="Cho K."/>
            <person name="Sohn K.H."/>
        </authorList>
    </citation>
    <scope>NUCLEOTIDE SEQUENCE</scope>
    <source>
        <strain evidence="1">KR_2_A2</strain>
    </source>
</reference>
<dbReference type="AlphaFoldDB" id="A0A8S9V857"/>
<proteinExistence type="predicted"/>
<protein>
    <recommendedName>
        <fullName evidence="3">DDE Tnp4 domain-containing protein</fullName>
    </recommendedName>
</protein>
<accession>A0A8S9V857</accession>
<dbReference type="Proteomes" id="UP000704712">
    <property type="component" value="Unassembled WGS sequence"/>
</dbReference>
<organism evidence="1 2">
    <name type="scientific">Phytophthora infestans</name>
    <name type="common">Potato late blight agent</name>
    <name type="synonym">Botrytis infestans</name>
    <dbReference type="NCBI Taxonomy" id="4787"/>
    <lineage>
        <taxon>Eukaryota</taxon>
        <taxon>Sar</taxon>
        <taxon>Stramenopiles</taxon>
        <taxon>Oomycota</taxon>
        <taxon>Peronosporomycetes</taxon>
        <taxon>Peronosporales</taxon>
        <taxon>Peronosporaceae</taxon>
        <taxon>Phytophthora</taxon>
    </lineage>
</organism>
<gene>
    <name evidence="1" type="ORF">GN958_ATG01825</name>
</gene>
<evidence type="ECO:0008006" key="3">
    <source>
        <dbReference type="Google" id="ProtNLM"/>
    </source>
</evidence>
<dbReference type="EMBL" id="JAACNO010000205">
    <property type="protein sequence ID" value="KAF4149061.1"/>
    <property type="molecule type" value="Genomic_DNA"/>
</dbReference>
<sequence length="74" mass="8262">MGMSKSYVIDIVDEVACVLHLVSKEVVSFPRDLDGWNAVQKDFMVRRVYPGVVGAVDGSLLQIDRPEDYEGFTV</sequence>
<comment type="caution">
    <text evidence="1">The sequence shown here is derived from an EMBL/GenBank/DDBJ whole genome shotgun (WGS) entry which is preliminary data.</text>
</comment>